<evidence type="ECO:0000313" key="6">
    <source>
        <dbReference type="EMBL" id="EOA34043.1"/>
    </source>
</evidence>
<dbReference type="InterPro" id="IPR006501">
    <property type="entry name" value="Pectinesterase_inhib_dom"/>
</dbReference>
<sequence length="186" mass="21065">MVASVKNNNFLVSIVVLLLVVSSSYARFNMMITKSEIDSICTKEKTLSSLCFEVLKPTSKIAALDLSGLAKFFINYQSQNITYALKQLKLLVENTTNFHSRSIYLDCVENYGNALYNNKISLEDLEAKNYDAINARIGTTIAWMYQCIDDLSTIKPMPQFFIKRSNVIGDLSSIILVILEFFLQKD</sequence>
<dbReference type="STRING" id="81985.R0IBP9"/>
<keyword evidence="7" id="KW-1185">Reference proteome</keyword>
<evidence type="ECO:0000313" key="7">
    <source>
        <dbReference type="Proteomes" id="UP000029121"/>
    </source>
</evidence>
<name>R0IBP9_9BRAS</name>
<dbReference type="PANTHER" id="PTHR36710:SF17">
    <property type="entry name" value="PLANT INVERTASE_PECTIN METHYLESTERASE INHIBITOR SUPERFAMILY PROTEIN"/>
    <property type="match status" value="1"/>
</dbReference>
<protein>
    <recommendedName>
        <fullName evidence="5">Pectinesterase inhibitor domain-containing protein</fullName>
    </recommendedName>
</protein>
<evidence type="ECO:0000256" key="1">
    <source>
        <dbReference type="ARBA" id="ARBA00022729"/>
    </source>
</evidence>
<comment type="similarity">
    <text evidence="3">Belongs to the PMEI family.</text>
</comment>
<dbReference type="EMBL" id="KB870806">
    <property type="protein sequence ID" value="EOA34043.1"/>
    <property type="molecule type" value="Genomic_DNA"/>
</dbReference>
<dbReference type="Pfam" id="PF04043">
    <property type="entry name" value="PMEI"/>
    <property type="match status" value="1"/>
</dbReference>
<keyword evidence="2" id="KW-1015">Disulfide bond</keyword>
<dbReference type="Gene3D" id="1.20.140.40">
    <property type="entry name" value="Invertase/pectin methylesterase inhibitor family protein"/>
    <property type="match status" value="1"/>
</dbReference>
<dbReference type="GO" id="GO:0046910">
    <property type="term" value="F:pectinesterase inhibitor activity"/>
    <property type="evidence" value="ECO:0007669"/>
    <property type="project" value="InterPro"/>
</dbReference>
<evidence type="ECO:0000256" key="2">
    <source>
        <dbReference type="ARBA" id="ARBA00023157"/>
    </source>
</evidence>
<dbReference type="CDD" id="cd15797">
    <property type="entry name" value="PMEI"/>
    <property type="match status" value="1"/>
</dbReference>
<dbReference type="SUPFAM" id="SSF101148">
    <property type="entry name" value="Plant invertase/pectin methylesterase inhibitor"/>
    <property type="match status" value="1"/>
</dbReference>
<evidence type="ECO:0000256" key="3">
    <source>
        <dbReference type="ARBA" id="ARBA00038471"/>
    </source>
</evidence>
<dbReference type="SMART" id="SM00856">
    <property type="entry name" value="PMEI"/>
    <property type="match status" value="1"/>
</dbReference>
<feature type="signal peptide" evidence="4">
    <location>
        <begin position="1"/>
        <end position="26"/>
    </location>
</feature>
<dbReference type="InterPro" id="IPR035513">
    <property type="entry name" value="Invertase/methylesterase_inhib"/>
</dbReference>
<organism evidence="6 7">
    <name type="scientific">Capsella rubella</name>
    <dbReference type="NCBI Taxonomy" id="81985"/>
    <lineage>
        <taxon>Eukaryota</taxon>
        <taxon>Viridiplantae</taxon>
        <taxon>Streptophyta</taxon>
        <taxon>Embryophyta</taxon>
        <taxon>Tracheophyta</taxon>
        <taxon>Spermatophyta</taxon>
        <taxon>Magnoliopsida</taxon>
        <taxon>eudicotyledons</taxon>
        <taxon>Gunneridae</taxon>
        <taxon>Pentapetalae</taxon>
        <taxon>rosids</taxon>
        <taxon>malvids</taxon>
        <taxon>Brassicales</taxon>
        <taxon>Brassicaceae</taxon>
        <taxon>Camelineae</taxon>
        <taxon>Capsella</taxon>
    </lineage>
</organism>
<dbReference type="InterPro" id="IPR034086">
    <property type="entry name" value="PMEI_plant"/>
</dbReference>
<dbReference type="AlphaFoldDB" id="R0IBP9"/>
<evidence type="ECO:0000256" key="4">
    <source>
        <dbReference type="SAM" id="SignalP"/>
    </source>
</evidence>
<accession>R0IBP9</accession>
<proteinExistence type="inferred from homology"/>
<reference evidence="7" key="1">
    <citation type="journal article" date="2013" name="Nat. Genet.">
        <title>The Capsella rubella genome and the genomic consequences of rapid mating system evolution.</title>
        <authorList>
            <person name="Slotte T."/>
            <person name="Hazzouri K.M."/>
            <person name="Agren J.A."/>
            <person name="Koenig D."/>
            <person name="Maumus F."/>
            <person name="Guo Y.L."/>
            <person name="Steige K."/>
            <person name="Platts A.E."/>
            <person name="Escobar J.S."/>
            <person name="Newman L.K."/>
            <person name="Wang W."/>
            <person name="Mandakova T."/>
            <person name="Vello E."/>
            <person name="Smith L.M."/>
            <person name="Henz S.R."/>
            <person name="Steffen J."/>
            <person name="Takuno S."/>
            <person name="Brandvain Y."/>
            <person name="Coop G."/>
            <person name="Andolfatto P."/>
            <person name="Hu T.T."/>
            <person name="Blanchette M."/>
            <person name="Clark R.M."/>
            <person name="Quesneville H."/>
            <person name="Nordborg M."/>
            <person name="Gaut B.S."/>
            <person name="Lysak M.A."/>
            <person name="Jenkins J."/>
            <person name="Grimwood J."/>
            <person name="Chapman J."/>
            <person name="Prochnik S."/>
            <person name="Shu S."/>
            <person name="Rokhsar D."/>
            <person name="Schmutz J."/>
            <person name="Weigel D."/>
            <person name="Wright S.I."/>
        </authorList>
    </citation>
    <scope>NUCLEOTIDE SEQUENCE [LARGE SCALE GENOMIC DNA]</scope>
    <source>
        <strain evidence="7">cv. Monte Gargano</strain>
    </source>
</reference>
<gene>
    <name evidence="6" type="ORF">CARUB_v10021543mg</name>
</gene>
<dbReference type="Proteomes" id="UP000029121">
    <property type="component" value="Unassembled WGS sequence"/>
</dbReference>
<feature type="domain" description="Pectinesterase inhibitor" evidence="5">
    <location>
        <begin position="32"/>
        <end position="178"/>
    </location>
</feature>
<dbReference type="InterPro" id="IPR052421">
    <property type="entry name" value="PCW_Enzyme_Inhibitor"/>
</dbReference>
<dbReference type="FunFam" id="1.20.140.40:FF:000008">
    <property type="entry name" value="Invertase/pectin methylesterase inhibitor family protein"/>
    <property type="match status" value="1"/>
</dbReference>
<dbReference type="PANTHER" id="PTHR36710">
    <property type="entry name" value="PECTINESTERASE INHIBITOR-LIKE"/>
    <property type="match status" value="1"/>
</dbReference>
<evidence type="ECO:0000259" key="5">
    <source>
        <dbReference type="SMART" id="SM00856"/>
    </source>
</evidence>
<keyword evidence="1 4" id="KW-0732">Signal</keyword>
<feature type="chain" id="PRO_5004352923" description="Pectinesterase inhibitor domain-containing protein" evidence="4">
    <location>
        <begin position="27"/>
        <end position="186"/>
    </location>
</feature>
<dbReference type="NCBIfam" id="TIGR01614">
    <property type="entry name" value="PME_inhib"/>
    <property type="match status" value="1"/>
</dbReference>